<dbReference type="InterPro" id="IPR000159">
    <property type="entry name" value="RA_dom"/>
</dbReference>
<comment type="subcellular location">
    <subcellularLocation>
        <location evidence="1">Cytoplasm</location>
    </subcellularLocation>
</comment>
<protein>
    <recommendedName>
        <fullName evidence="4">Ras-associating domain-containing protein</fullName>
    </recommendedName>
</protein>
<sequence>MQLLKSPLHTLETSIIMNSLKIGKFFYIKTWVYVGAISADYEALSIEAVKATTADEMICCIAEKLELATPDNFELAEVIGNAEGQECKERRLAPNEQPVKLMLLWPKLKGSRCSDEEEIEAQNILRLLVEIGVVELASVDSARKQIESMP</sequence>
<dbReference type="SUPFAM" id="SSF54236">
    <property type="entry name" value="Ubiquitin-like"/>
    <property type="match status" value="1"/>
</dbReference>
<dbReference type="EMBL" id="JAVRJZ010000483">
    <property type="protein sequence ID" value="KAK2702310.1"/>
    <property type="molecule type" value="Genomic_DNA"/>
</dbReference>
<organism evidence="5 6">
    <name type="scientific">Artemia franciscana</name>
    <name type="common">Brine shrimp</name>
    <name type="synonym">Artemia sanfranciscana</name>
    <dbReference type="NCBI Taxonomy" id="6661"/>
    <lineage>
        <taxon>Eukaryota</taxon>
        <taxon>Metazoa</taxon>
        <taxon>Ecdysozoa</taxon>
        <taxon>Arthropoda</taxon>
        <taxon>Crustacea</taxon>
        <taxon>Branchiopoda</taxon>
        <taxon>Anostraca</taxon>
        <taxon>Artemiidae</taxon>
        <taxon>Artemia</taxon>
    </lineage>
</organism>
<evidence type="ECO:0000256" key="1">
    <source>
        <dbReference type="ARBA" id="ARBA00004496"/>
    </source>
</evidence>
<dbReference type="GO" id="GO:0005884">
    <property type="term" value="C:actin filament"/>
    <property type="evidence" value="ECO:0007669"/>
    <property type="project" value="TreeGrafter"/>
</dbReference>
<name>A0AA88H1M2_ARTSF</name>
<dbReference type="PANTHER" id="PTHR46184:SF5">
    <property type="entry name" value="UNCONVENTIONAL MYOSIN-IXA-LIKE"/>
    <property type="match status" value="1"/>
</dbReference>
<dbReference type="GO" id="GO:0051015">
    <property type="term" value="F:actin filament binding"/>
    <property type="evidence" value="ECO:0007669"/>
    <property type="project" value="TreeGrafter"/>
</dbReference>
<dbReference type="PROSITE" id="PS50200">
    <property type="entry name" value="RA"/>
    <property type="match status" value="1"/>
</dbReference>
<dbReference type="Gene3D" id="3.10.20.90">
    <property type="entry name" value="Phosphatidylinositol 3-kinase Catalytic Subunit, Chain A, domain 1"/>
    <property type="match status" value="1"/>
</dbReference>
<evidence type="ECO:0000256" key="3">
    <source>
        <dbReference type="ARBA" id="ARBA00023054"/>
    </source>
</evidence>
<keyword evidence="6" id="KW-1185">Reference proteome</keyword>
<dbReference type="AlphaFoldDB" id="A0AA88H1M2"/>
<feature type="domain" description="Ras-associating" evidence="4">
    <location>
        <begin position="32"/>
        <end position="121"/>
    </location>
</feature>
<reference evidence="5" key="1">
    <citation type="submission" date="2023-07" db="EMBL/GenBank/DDBJ databases">
        <title>Chromosome-level genome assembly of Artemia franciscana.</title>
        <authorList>
            <person name="Jo E."/>
        </authorList>
    </citation>
    <scope>NUCLEOTIDE SEQUENCE</scope>
    <source>
        <tissue evidence="5">Whole body</tissue>
    </source>
</reference>
<dbReference type="SMART" id="SM00314">
    <property type="entry name" value="RA"/>
    <property type="match status" value="1"/>
</dbReference>
<keyword evidence="2" id="KW-0963">Cytoplasm</keyword>
<evidence type="ECO:0000259" key="4">
    <source>
        <dbReference type="PROSITE" id="PS50200"/>
    </source>
</evidence>
<accession>A0AA88H1M2</accession>
<gene>
    <name evidence="5" type="ORF">QYM36_019079</name>
</gene>
<dbReference type="GO" id="GO:0005737">
    <property type="term" value="C:cytoplasm"/>
    <property type="evidence" value="ECO:0007669"/>
    <property type="project" value="UniProtKB-SubCell"/>
</dbReference>
<dbReference type="GO" id="GO:0005096">
    <property type="term" value="F:GTPase activator activity"/>
    <property type="evidence" value="ECO:0007669"/>
    <property type="project" value="InterPro"/>
</dbReference>
<keyword evidence="3" id="KW-0175">Coiled coil</keyword>
<evidence type="ECO:0000313" key="5">
    <source>
        <dbReference type="EMBL" id="KAK2702310.1"/>
    </source>
</evidence>
<dbReference type="GO" id="GO:0000146">
    <property type="term" value="F:microfilament motor activity"/>
    <property type="evidence" value="ECO:0007669"/>
    <property type="project" value="InterPro"/>
</dbReference>
<proteinExistence type="predicted"/>
<dbReference type="Proteomes" id="UP001187531">
    <property type="component" value="Unassembled WGS sequence"/>
</dbReference>
<dbReference type="InterPro" id="IPR046987">
    <property type="entry name" value="Myo9"/>
</dbReference>
<dbReference type="PANTHER" id="PTHR46184">
    <property type="entry name" value="UNCONVENTIONAL MYOSIN-IXB-LIKE PROTEIN"/>
    <property type="match status" value="1"/>
</dbReference>
<dbReference type="Pfam" id="PF00788">
    <property type="entry name" value="RA"/>
    <property type="match status" value="1"/>
</dbReference>
<dbReference type="GO" id="GO:0035556">
    <property type="term" value="P:intracellular signal transduction"/>
    <property type="evidence" value="ECO:0007669"/>
    <property type="project" value="InterPro"/>
</dbReference>
<evidence type="ECO:0000256" key="2">
    <source>
        <dbReference type="ARBA" id="ARBA00022490"/>
    </source>
</evidence>
<evidence type="ECO:0000313" key="6">
    <source>
        <dbReference type="Proteomes" id="UP001187531"/>
    </source>
</evidence>
<comment type="caution">
    <text evidence="5">The sequence shown here is derived from an EMBL/GenBank/DDBJ whole genome shotgun (WGS) entry which is preliminary data.</text>
</comment>
<dbReference type="InterPro" id="IPR029071">
    <property type="entry name" value="Ubiquitin-like_domsf"/>
</dbReference>